<dbReference type="EMBL" id="CP053921">
    <property type="protein sequence ID" value="QKG70668.1"/>
    <property type="molecule type" value="Genomic_DNA"/>
</dbReference>
<dbReference type="Proteomes" id="UP000504693">
    <property type="component" value="Chromosome"/>
</dbReference>
<reference evidence="2 3" key="1">
    <citation type="submission" date="2020-05" db="EMBL/GenBank/DDBJ databases">
        <title>Erythrobacter mangrovi sp. nov., isolated from rhizosphere soil of mangrove plant (Kandelia candel).</title>
        <authorList>
            <person name="Ye Y.H."/>
        </authorList>
    </citation>
    <scope>NUCLEOTIDE SEQUENCE [LARGE SCALE GENOMIC DNA]</scope>
    <source>
        <strain evidence="2 3">EB310</strain>
    </source>
</reference>
<accession>A0A7D4CLJ2</accession>
<gene>
    <name evidence="2" type="ORF">HQR01_04390</name>
</gene>
<evidence type="ECO:0000256" key="1">
    <source>
        <dbReference type="SAM" id="Phobius"/>
    </source>
</evidence>
<dbReference type="RefSeq" id="WP_173212895.1">
    <property type="nucleotide sequence ID" value="NZ_CP053921.1"/>
</dbReference>
<keyword evidence="1" id="KW-0472">Membrane</keyword>
<keyword evidence="3" id="KW-1185">Reference proteome</keyword>
<feature type="transmembrane region" description="Helical" evidence="1">
    <location>
        <begin position="16"/>
        <end position="35"/>
    </location>
</feature>
<protein>
    <submittedName>
        <fullName evidence="2">Uncharacterized protein</fullName>
    </submittedName>
</protein>
<proteinExistence type="predicted"/>
<organism evidence="2 3">
    <name type="scientific">Erythrobacter mangrovi</name>
    <dbReference type="NCBI Taxonomy" id="2739433"/>
    <lineage>
        <taxon>Bacteria</taxon>
        <taxon>Pseudomonadati</taxon>
        <taxon>Pseudomonadota</taxon>
        <taxon>Alphaproteobacteria</taxon>
        <taxon>Sphingomonadales</taxon>
        <taxon>Erythrobacteraceae</taxon>
        <taxon>Erythrobacter/Porphyrobacter group</taxon>
        <taxon>Erythrobacter</taxon>
    </lineage>
</organism>
<feature type="transmembrane region" description="Helical" evidence="1">
    <location>
        <begin position="96"/>
        <end position="119"/>
    </location>
</feature>
<evidence type="ECO:0000313" key="2">
    <source>
        <dbReference type="EMBL" id="QKG70668.1"/>
    </source>
</evidence>
<keyword evidence="1" id="KW-0812">Transmembrane</keyword>
<keyword evidence="1" id="KW-1133">Transmembrane helix</keyword>
<feature type="transmembrane region" description="Helical" evidence="1">
    <location>
        <begin position="147"/>
        <end position="166"/>
    </location>
</feature>
<evidence type="ECO:0000313" key="3">
    <source>
        <dbReference type="Proteomes" id="UP000504693"/>
    </source>
</evidence>
<dbReference type="KEGG" id="emv:HQR01_04390"/>
<dbReference type="AlphaFoldDB" id="A0A7D4CLJ2"/>
<sequence>MDDLAALWSQITATTWIYTALVGTVCGVAAVFPAIRRAWLVRRRDRRLAQLDFIHRDELRELEEGIAEEPLRPSMAWLGAGGGALSAWIPMAAEDLGLISLYVALAASFVAVNVFYSLWRHLNDPPPEADKEPSELPSVTVPLEAKLGFAFAVCLVGALVLALVFLV</sequence>
<name>A0A7D4CLJ2_9SPHN</name>